<keyword evidence="3" id="KW-1185">Reference proteome</keyword>
<evidence type="ECO:0000313" key="3">
    <source>
        <dbReference type="Proteomes" id="UP001144471"/>
    </source>
</evidence>
<evidence type="ECO:0000256" key="1">
    <source>
        <dbReference type="SAM" id="Phobius"/>
    </source>
</evidence>
<reference evidence="2" key="1">
    <citation type="submission" date="2022-12" db="EMBL/GenBank/DDBJ databases">
        <title>Reference genome sequencing for broad-spectrum identification of bacterial and archaeal isolates by mass spectrometry.</title>
        <authorList>
            <person name="Sekiguchi Y."/>
            <person name="Tourlousse D.M."/>
        </authorList>
    </citation>
    <scope>NUCLEOTIDE SEQUENCE</scope>
    <source>
        <strain evidence="2">10succ1</strain>
    </source>
</reference>
<dbReference type="EMBL" id="BSDY01000019">
    <property type="protein sequence ID" value="GLI57517.1"/>
    <property type="molecule type" value="Genomic_DNA"/>
</dbReference>
<feature type="transmembrane region" description="Helical" evidence="1">
    <location>
        <begin position="59"/>
        <end position="83"/>
    </location>
</feature>
<name>A0A9W6GNB1_9FUSO</name>
<gene>
    <name evidence="2" type="ORF">PM10SUCC1_30310</name>
</gene>
<dbReference type="RefSeq" id="WP_281837167.1">
    <property type="nucleotide sequence ID" value="NZ_BSDY01000019.1"/>
</dbReference>
<protein>
    <submittedName>
        <fullName evidence="2">Uncharacterized protein</fullName>
    </submittedName>
</protein>
<dbReference type="AlphaFoldDB" id="A0A9W6GNB1"/>
<proteinExistence type="predicted"/>
<feature type="transmembrane region" description="Helical" evidence="1">
    <location>
        <begin position="35"/>
        <end position="53"/>
    </location>
</feature>
<sequence length="212" mass="24789">MELKVYREYKIVKAYKEYVSSSVSRKFYNLTLKSWKVILVFNTILMILFFCYLDSKNSYVNLFQTILSGLFVSLLTYVMTVVIPERNRVRKITHELEGGIDGFMGSIFKSSGYTGENLEFYIDVIFSHLSTIENNLNTITREVGVLRCCHPSRGLLSSVSVLRKDLKELLCLHSNQEKNCEEIKEKVHKIKEYYMNFVVVRCKEVKGYYFIS</sequence>
<keyword evidence="1" id="KW-1133">Transmembrane helix</keyword>
<dbReference type="Proteomes" id="UP001144471">
    <property type="component" value="Unassembled WGS sequence"/>
</dbReference>
<comment type="caution">
    <text evidence="2">The sequence shown here is derived from an EMBL/GenBank/DDBJ whole genome shotgun (WGS) entry which is preliminary data.</text>
</comment>
<accession>A0A9W6GNB1</accession>
<keyword evidence="1" id="KW-0812">Transmembrane</keyword>
<keyword evidence="1" id="KW-0472">Membrane</keyword>
<organism evidence="2 3">
    <name type="scientific">Propionigenium maris DSM 9537</name>
    <dbReference type="NCBI Taxonomy" id="1123000"/>
    <lineage>
        <taxon>Bacteria</taxon>
        <taxon>Fusobacteriati</taxon>
        <taxon>Fusobacteriota</taxon>
        <taxon>Fusobacteriia</taxon>
        <taxon>Fusobacteriales</taxon>
        <taxon>Fusobacteriaceae</taxon>
        <taxon>Propionigenium</taxon>
    </lineage>
</organism>
<evidence type="ECO:0000313" key="2">
    <source>
        <dbReference type="EMBL" id="GLI57517.1"/>
    </source>
</evidence>